<dbReference type="Proteomes" id="UP000176864">
    <property type="component" value="Unassembled WGS sequence"/>
</dbReference>
<gene>
    <name evidence="2" type="ORF">A2751_05100</name>
</gene>
<dbReference type="STRING" id="1817824.A2751_05100"/>
<evidence type="ECO:0000313" key="3">
    <source>
        <dbReference type="Proteomes" id="UP000176864"/>
    </source>
</evidence>
<feature type="region of interest" description="Disordered" evidence="1">
    <location>
        <begin position="1"/>
        <end position="33"/>
    </location>
</feature>
<comment type="caution">
    <text evidence="2">The sequence shown here is derived from an EMBL/GenBank/DDBJ whole genome shotgun (WGS) entry which is preliminary data.</text>
</comment>
<proteinExistence type="predicted"/>
<protein>
    <submittedName>
        <fullName evidence="2">Uncharacterized protein</fullName>
    </submittedName>
</protein>
<reference evidence="2 3" key="1">
    <citation type="journal article" date="2016" name="Nat. Commun.">
        <title>Thousands of microbial genomes shed light on interconnected biogeochemical processes in an aquifer system.</title>
        <authorList>
            <person name="Anantharaman K."/>
            <person name="Brown C.T."/>
            <person name="Hug L.A."/>
            <person name="Sharon I."/>
            <person name="Castelle C.J."/>
            <person name="Probst A.J."/>
            <person name="Thomas B.C."/>
            <person name="Singh A."/>
            <person name="Wilkins M.J."/>
            <person name="Karaoz U."/>
            <person name="Brodie E.L."/>
            <person name="Williams K.H."/>
            <person name="Hubbard S.S."/>
            <person name="Banfield J.F."/>
        </authorList>
    </citation>
    <scope>NUCLEOTIDE SEQUENCE [LARGE SCALE GENOMIC DNA]</scope>
</reference>
<organism evidence="2 3">
    <name type="scientific">Candidatus Doudnabacteria bacterium RIFCSPHIGHO2_01_FULL_46_14</name>
    <dbReference type="NCBI Taxonomy" id="1817824"/>
    <lineage>
        <taxon>Bacteria</taxon>
        <taxon>Candidatus Doudnaibacteriota</taxon>
    </lineage>
</organism>
<accession>A0A1F5NNR8</accession>
<sequence>MSRRPSGEGDPNVSKNFAETNGGLKYPKSEEESDRFIAEHKDELKQFSRDLTAMPTKHRAVLEAMHTRYYGLDLGEELEKAGVKFELDEYGLPDTSELEREAFDALKQKGYEEAEAKIFLDVLHDVP</sequence>
<name>A0A1F5NNR8_9BACT</name>
<evidence type="ECO:0000256" key="1">
    <source>
        <dbReference type="SAM" id="MobiDB-lite"/>
    </source>
</evidence>
<evidence type="ECO:0000313" key="2">
    <source>
        <dbReference type="EMBL" id="OGE79336.1"/>
    </source>
</evidence>
<dbReference type="AlphaFoldDB" id="A0A1F5NNR8"/>
<dbReference type="EMBL" id="MFEK01000006">
    <property type="protein sequence ID" value="OGE79336.1"/>
    <property type="molecule type" value="Genomic_DNA"/>
</dbReference>